<evidence type="ECO:0000256" key="13">
    <source>
        <dbReference type="ARBA" id="ARBA00038302"/>
    </source>
</evidence>
<evidence type="ECO:0000313" key="18">
    <source>
        <dbReference type="EMBL" id="TFY59495.1"/>
    </source>
</evidence>
<dbReference type="Gene3D" id="3.90.1150.10">
    <property type="entry name" value="Aspartate Aminotransferase, domain 1"/>
    <property type="match status" value="1"/>
</dbReference>
<dbReference type="EC" id="4.1.2.27" evidence="14"/>
<evidence type="ECO:0000256" key="3">
    <source>
        <dbReference type="ARBA" id="ARBA00004760"/>
    </source>
</evidence>
<protein>
    <recommendedName>
        <fullName evidence="14">sphinganine-1-phosphate aldolase</fullName>
        <ecNumber evidence="14">4.1.2.27</ecNumber>
    </recommendedName>
    <alternativeName>
        <fullName evidence="15">Sphingosine-1-phosphate aldolase</fullName>
    </alternativeName>
</protein>
<evidence type="ECO:0000256" key="17">
    <source>
        <dbReference type="RuleBase" id="RU000382"/>
    </source>
</evidence>
<evidence type="ECO:0000313" key="19">
    <source>
        <dbReference type="Proteomes" id="UP000298327"/>
    </source>
</evidence>
<accession>A0A4Y9YAZ9</accession>
<comment type="cofactor">
    <cofactor evidence="1 16 17">
        <name>pyridoxal 5'-phosphate</name>
        <dbReference type="ChEBI" id="CHEBI:597326"/>
    </cofactor>
</comment>
<comment type="subcellular location">
    <subcellularLocation>
        <location evidence="2">Endoplasmic reticulum membrane</location>
        <topology evidence="2">Single-pass membrane protein</topology>
    </subcellularLocation>
</comment>
<evidence type="ECO:0000256" key="6">
    <source>
        <dbReference type="ARBA" id="ARBA00022824"/>
    </source>
</evidence>
<keyword evidence="8" id="KW-0746">Sphingolipid metabolism</keyword>
<dbReference type="Proteomes" id="UP000298327">
    <property type="component" value="Unassembled WGS sequence"/>
</dbReference>
<dbReference type="InterPro" id="IPR002129">
    <property type="entry name" value="PyrdxlP-dep_de-COase"/>
</dbReference>
<keyword evidence="11" id="KW-0472">Membrane</keyword>
<evidence type="ECO:0000256" key="14">
    <source>
        <dbReference type="ARBA" id="ARBA00038965"/>
    </source>
</evidence>
<comment type="caution">
    <text evidence="18">The sequence shown here is derived from an EMBL/GenBank/DDBJ whole genome shotgun (WGS) entry which is preliminary data.</text>
</comment>
<dbReference type="GO" id="GO:0030170">
    <property type="term" value="F:pyridoxal phosphate binding"/>
    <property type="evidence" value="ECO:0007669"/>
    <property type="project" value="InterPro"/>
</dbReference>
<comment type="pathway">
    <text evidence="3">Lipid metabolism; sphingolipid metabolism.</text>
</comment>
<dbReference type="PANTHER" id="PTHR42735">
    <property type="match status" value="1"/>
</dbReference>
<evidence type="ECO:0000256" key="16">
    <source>
        <dbReference type="PIRSR" id="PIRSR602129-50"/>
    </source>
</evidence>
<dbReference type="Gene3D" id="3.40.640.10">
    <property type="entry name" value="Type I PLP-dependent aspartate aminotransferase-like (Major domain)"/>
    <property type="match status" value="1"/>
</dbReference>
<evidence type="ECO:0000256" key="1">
    <source>
        <dbReference type="ARBA" id="ARBA00001933"/>
    </source>
</evidence>
<keyword evidence="7 16" id="KW-0663">Pyridoxal phosphate</keyword>
<dbReference type="GO" id="GO:0008117">
    <property type="term" value="F:sphinganine-1-phosphate aldolase activity"/>
    <property type="evidence" value="ECO:0007669"/>
    <property type="project" value="UniProtKB-EC"/>
</dbReference>
<dbReference type="InterPro" id="IPR050477">
    <property type="entry name" value="GrpII_AminoAcid_Decarb"/>
</dbReference>
<evidence type="ECO:0000256" key="5">
    <source>
        <dbReference type="ARBA" id="ARBA00022692"/>
    </source>
</evidence>
<reference evidence="18 19" key="1">
    <citation type="submission" date="2019-02" db="EMBL/GenBank/DDBJ databases">
        <title>Genome sequencing of the rare red list fungi Dentipellis fragilis.</title>
        <authorList>
            <person name="Buettner E."/>
            <person name="Kellner H."/>
        </authorList>
    </citation>
    <scope>NUCLEOTIDE SEQUENCE [LARGE SCALE GENOMIC DNA]</scope>
    <source>
        <strain evidence="18 19">DSM 105465</strain>
    </source>
</reference>
<dbReference type="FunFam" id="3.40.640.10:FF:000020">
    <property type="entry name" value="sphingosine-1-phosphate lyase 1"/>
    <property type="match status" value="1"/>
</dbReference>
<evidence type="ECO:0000256" key="15">
    <source>
        <dbReference type="ARBA" id="ARBA00042568"/>
    </source>
</evidence>
<dbReference type="EMBL" id="SEOQ01000616">
    <property type="protein sequence ID" value="TFY59495.1"/>
    <property type="molecule type" value="Genomic_DNA"/>
</dbReference>
<evidence type="ECO:0000256" key="9">
    <source>
        <dbReference type="ARBA" id="ARBA00022989"/>
    </source>
</evidence>
<dbReference type="InterPro" id="IPR015422">
    <property type="entry name" value="PyrdxlP-dep_Trfase_small"/>
</dbReference>
<keyword evidence="6" id="KW-0256">Endoplasmic reticulum</keyword>
<dbReference type="OrthoDB" id="10254570at2759"/>
<dbReference type="AlphaFoldDB" id="A0A4Y9YAZ9"/>
<dbReference type="STRING" id="205917.A0A4Y9YAZ9"/>
<gene>
    <name evidence="18" type="ORF">EVG20_g7769</name>
</gene>
<dbReference type="GO" id="GO:0019752">
    <property type="term" value="P:carboxylic acid metabolic process"/>
    <property type="evidence" value="ECO:0007669"/>
    <property type="project" value="InterPro"/>
</dbReference>
<dbReference type="InterPro" id="IPR015424">
    <property type="entry name" value="PyrdxlP-dep_Trfase"/>
</dbReference>
<proteinExistence type="inferred from homology"/>
<comment type="similarity">
    <text evidence="13">Belongs to the group II decarboxylase family. Sphingosine-1-phosphate lyase subfamily.</text>
</comment>
<dbReference type="SUPFAM" id="SSF53383">
    <property type="entry name" value="PLP-dependent transferases"/>
    <property type="match status" value="1"/>
</dbReference>
<dbReference type="GO" id="GO:0030149">
    <property type="term" value="P:sphingolipid catabolic process"/>
    <property type="evidence" value="ECO:0007669"/>
    <property type="project" value="TreeGrafter"/>
</dbReference>
<keyword evidence="9" id="KW-1133">Transmembrane helix</keyword>
<keyword evidence="19" id="KW-1185">Reference proteome</keyword>
<keyword evidence="5" id="KW-0812">Transmembrane</keyword>
<evidence type="ECO:0000256" key="7">
    <source>
        <dbReference type="ARBA" id="ARBA00022898"/>
    </source>
</evidence>
<evidence type="ECO:0000256" key="10">
    <source>
        <dbReference type="ARBA" id="ARBA00023098"/>
    </source>
</evidence>
<feature type="modified residue" description="N6-(pyridoxal phosphate)lysine" evidence="16">
    <location>
        <position position="349"/>
    </location>
</feature>
<evidence type="ECO:0000256" key="8">
    <source>
        <dbReference type="ARBA" id="ARBA00022919"/>
    </source>
</evidence>
<sequence length="594" mass="64552">MDSLSEPTRRVLDVARALSVHPASEHAKNALALYVISTYSLAAWRHVRARGLAESVRELYQAAAENAIMLVLRLPSVKARVDREMGDARAKIQAQLIPHGEGVVRHLALPAESKSLEWILAEMDQMDHEGSSHTDYHDGKLSGAVYHGGADMEKVIVAAFQKYCVSNPLHPDVFPAVRKMEAEVVSMCLRMYNNPNGAGVTTSGGTESIIMSVKTHRDWARAVKGITQPELIVPASAHAAFDKAAAYLKIKLHTIPVNPVTRQVNLKHVSRAINANTIMIVGSAINFPDGCQDDIVALGKLAKRKNIGLHVDCCLGSFIMPFLEKAGFHTEPFDFRVEGVTAISCDTHKYGFAPKGSSVLMYRSRELRQHQYYVNPAWTGGLYASPGFSGSRPGALIAGAWAAMQYMGEQGYIDSCRNIVGAAKTIERTIKDEIPELYVLGSPPASVVAFGSRIPELNVLEVGDAMAKKGWHLNAIQNPAAVHIACTRLTVPVVDTFIADLKDAVSTAKATPSGKGTMVAIYGASWFHLPFYTHTLLHDLRIDASFPALAHLFLAGAATWLPQRCVPAVRRPAPCATFLDPSHFSLSVTFHITA</sequence>
<organism evidence="18 19">
    <name type="scientific">Dentipellis fragilis</name>
    <dbReference type="NCBI Taxonomy" id="205917"/>
    <lineage>
        <taxon>Eukaryota</taxon>
        <taxon>Fungi</taxon>
        <taxon>Dikarya</taxon>
        <taxon>Basidiomycota</taxon>
        <taxon>Agaricomycotina</taxon>
        <taxon>Agaricomycetes</taxon>
        <taxon>Russulales</taxon>
        <taxon>Hericiaceae</taxon>
        <taxon>Dentipellis</taxon>
    </lineage>
</organism>
<dbReference type="GO" id="GO:0005789">
    <property type="term" value="C:endoplasmic reticulum membrane"/>
    <property type="evidence" value="ECO:0007669"/>
    <property type="project" value="UniProtKB-SubCell"/>
</dbReference>
<comment type="pathway">
    <text evidence="4">Sphingolipid metabolism.</text>
</comment>
<dbReference type="Pfam" id="PF00282">
    <property type="entry name" value="Pyridoxal_deC"/>
    <property type="match status" value="1"/>
</dbReference>
<evidence type="ECO:0000256" key="12">
    <source>
        <dbReference type="ARBA" id="ARBA00023239"/>
    </source>
</evidence>
<dbReference type="InterPro" id="IPR015421">
    <property type="entry name" value="PyrdxlP-dep_Trfase_major"/>
</dbReference>
<dbReference type="Gene3D" id="6.10.140.2150">
    <property type="match status" value="1"/>
</dbReference>
<dbReference type="PANTHER" id="PTHR42735:SF6">
    <property type="entry name" value="SPHINGOSINE-1-PHOSPHATE LYASE 1"/>
    <property type="match status" value="1"/>
</dbReference>
<evidence type="ECO:0000256" key="4">
    <source>
        <dbReference type="ARBA" id="ARBA00004991"/>
    </source>
</evidence>
<keyword evidence="10" id="KW-0443">Lipid metabolism</keyword>
<name>A0A4Y9YAZ9_9AGAM</name>
<evidence type="ECO:0000256" key="11">
    <source>
        <dbReference type="ARBA" id="ARBA00023136"/>
    </source>
</evidence>
<evidence type="ECO:0000256" key="2">
    <source>
        <dbReference type="ARBA" id="ARBA00004389"/>
    </source>
</evidence>
<keyword evidence="12 17" id="KW-0456">Lyase</keyword>